<dbReference type="PANTHER" id="PTHR24173:SF74">
    <property type="entry name" value="ANKYRIN REPEAT DOMAIN-CONTAINING PROTEIN 16"/>
    <property type="match status" value="1"/>
</dbReference>
<reference evidence="4 5" key="1">
    <citation type="submission" date="2019-06" db="EMBL/GenBank/DDBJ databases">
        <title>Discovery of a novel chromosome fission-fusion reversal in muntjac.</title>
        <authorList>
            <person name="Mudd A.B."/>
            <person name="Bredeson J.V."/>
            <person name="Baum R."/>
            <person name="Hockemeyer D."/>
            <person name="Rokhsar D.S."/>
        </authorList>
    </citation>
    <scope>NUCLEOTIDE SEQUENCE [LARGE SCALE GENOMIC DNA]</scope>
    <source>
        <strain evidence="4">UCam_UCB_Mr</strain>
        <tissue evidence="4">Fibroblast cell line</tissue>
    </source>
</reference>
<evidence type="ECO:0000313" key="5">
    <source>
        <dbReference type="Proteomes" id="UP000326062"/>
    </source>
</evidence>
<organism evidence="4 5">
    <name type="scientific">Muntiacus reevesi</name>
    <name type="common">Reeves' muntjac</name>
    <name type="synonym">Cervus reevesi</name>
    <dbReference type="NCBI Taxonomy" id="9886"/>
    <lineage>
        <taxon>Eukaryota</taxon>
        <taxon>Metazoa</taxon>
        <taxon>Chordata</taxon>
        <taxon>Craniata</taxon>
        <taxon>Vertebrata</taxon>
        <taxon>Euteleostomi</taxon>
        <taxon>Mammalia</taxon>
        <taxon>Eutheria</taxon>
        <taxon>Laurasiatheria</taxon>
        <taxon>Artiodactyla</taxon>
        <taxon>Ruminantia</taxon>
        <taxon>Pecora</taxon>
        <taxon>Cervidae</taxon>
        <taxon>Muntiacinae</taxon>
        <taxon>Muntiacus</taxon>
    </lineage>
</organism>
<proteinExistence type="predicted"/>
<dbReference type="InterPro" id="IPR036770">
    <property type="entry name" value="Ankyrin_rpt-contain_sf"/>
</dbReference>
<keyword evidence="5" id="KW-1185">Reference proteome</keyword>
<comment type="caution">
    <text evidence="4">The sequence shown here is derived from an EMBL/GenBank/DDBJ whole genome shotgun (WGS) entry which is preliminary data.</text>
</comment>
<feature type="repeat" description="ANK" evidence="3">
    <location>
        <begin position="222"/>
        <end position="254"/>
    </location>
</feature>
<protein>
    <submittedName>
        <fullName evidence="4">Uncharacterized protein</fullName>
    </submittedName>
</protein>
<evidence type="ECO:0000256" key="2">
    <source>
        <dbReference type="ARBA" id="ARBA00023043"/>
    </source>
</evidence>
<dbReference type="InterPro" id="IPR002110">
    <property type="entry name" value="Ankyrin_rpt"/>
</dbReference>
<dbReference type="Pfam" id="PF12796">
    <property type="entry name" value="Ank_2"/>
    <property type="match status" value="2"/>
</dbReference>
<dbReference type="PROSITE" id="PS50297">
    <property type="entry name" value="ANK_REP_REGION"/>
    <property type="match status" value="1"/>
</dbReference>
<sequence length="423" mass="47602">MPDSLRPHGHQASTFMGFSRQEYWSRLPFPSPGNLPNPGIEPRSFQHAAKSNNLYLAEKLFEKKVNINAVNNMNHKVLHFAVETNPLSAVGFLLNHKVRVDTADKHGLTLLHLAAWSGSLERCSYLYLEDLDQPDEKGRKPFLLAAERGHIKMIEKLIFLNLHTTEKDKEGSPALHLEAKCGHNPGSSAAHPINVSATLNGRASLVSFLLSENVDLHQKMEPKVSPLHLAVLNNHVTVVNSLLSARHDADILNQTPLHVVADLGNVELVETLLKAGCNLKIVDKQGKIALAVAARSSCSLCMDVLIKAERHYGSFQSRSRVRTSRDTSIRSTLMFRQDHSLETRYFCRLLRHLVYCQLKANERQRLARSQNFTHAQIRAVKEQLSVHYGILLLILWIHFHAYSVLQSSEKCNCLLEISLDLKN</sequence>
<dbReference type="Proteomes" id="UP000326062">
    <property type="component" value="Chromosome 8"/>
</dbReference>
<keyword evidence="2 3" id="KW-0040">ANK repeat</keyword>
<dbReference type="SMART" id="SM00248">
    <property type="entry name" value="ANK"/>
    <property type="match status" value="7"/>
</dbReference>
<gene>
    <name evidence="4" type="ORF">FD755_013594</name>
</gene>
<evidence type="ECO:0000313" key="4">
    <source>
        <dbReference type="EMBL" id="KAB0375102.1"/>
    </source>
</evidence>
<accession>A0A5N3XPD3</accession>
<dbReference type="SUPFAM" id="SSF48403">
    <property type="entry name" value="Ankyrin repeat"/>
    <property type="match status" value="1"/>
</dbReference>
<name>A0A5N3XPD3_MUNRE</name>
<dbReference type="Gene3D" id="1.25.40.20">
    <property type="entry name" value="Ankyrin repeat-containing domain"/>
    <property type="match status" value="2"/>
</dbReference>
<evidence type="ECO:0000256" key="3">
    <source>
        <dbReference type="PROSITE-ProRule" id="PRU00023"/>
    </source>
</evidence>
<evidence type="ECO:0000256" key="1">
    <source>
        <dbReference type="ARBA" id="ARBA00022737"/>
    </source>
</evidence>
<dbReference type="AlphaFoldDB" id="A0A5N3XPD3"/>
<dbReference type="PROSITE" id="PS50088">
    <property type="entry name" value="ANK_REPEAT"/>
    <property type="match status" value="2"/>
</dbReference>
<keyword evidence="1" id="KW-0677">Repeat</keyword>
<dbReference type="EMBL" id="VCEB01000007">
    <property type="protein sequence ID" value="KAB0375102.1"/>
    <property type="molecule type" value="Genomic_DNA"/>
</dbReference>
<feature type="repeat" description="ANK" evidence="3">
    <location>
        <begin position="252"/>
        <end position="284"/>
    </location>
</feature>
<dbReference type="PANTHER" id="PTHR24173">
    <property type="entry name" value="ANKYRIN REPEAT CONTAINING"/>
    <property type="match status" value="1"/>
</dbReference>